<dbReference type="RefSeq" id="WP_125851278.1">
    <property type="nucleotide sequence ID" value="NZ_JACHXH010000060.1"/>
</dbReference>
<keyword evidence="4" id="KW-1185">Reference proteome</keyword>
<dbReference type="EMBL" id="RJJT01000059">
    <property type="protein sequence ID" value="RSB58649.1"/>
    <property type="molecule type" value="Genomic_DNA"/>
</dbReference>
<proteinExistence type="predicted"/>
<accession>A0A3R8ZY34</accession>
<evidence type="ECO:0000313" key="4">
    <source>
        <dbReference type="Proteomes" id="UP000518315"/>
    </source>
</evidence>
<evidence type="ECO:0000313" key="1">
    <source>
        <dbReference type="EMBL" id="MBB3139139.1"/>
    </source>
</evidence>
<dbReference type="InterPro" id="IPR041160">
    <property type="entry name" value="LD_cluster2"/>
</dbReference>
<sequence>MTYNEVLDKRSIAVSTSESPDMPGLGLHKEHLRDAMTEIARHTLALGAKLVYGGDLRADGFSNLLFELAARYRRDTDSRNKLGVTNYLAWPVHILQKAEQLDQAAADLEGTAELRLLDIDGRDIDLKERHKLETHQPTEPEWAKGLSAMRHTMLAETHARIILGGRVDKFKGDMPGIAEEALYSLQAKQPLYVMGGFGGCARDVAEAIGVLEPNGVREWPGREKFNSFRGRKLNNGLSPEENRVLASTPYVDQAIVLILRGLTKAKLGSQGGMTA</sequence>
<evidence type="ECO:0000313" key="3">
    <source>
        <dbReference type="Proteomes" id="UP000277279"/>
    </source>
</evidence>
<dbReference type="EMBL" id="JACHXH010000060">
    <property type="protein sequence ID" value="MBB3139139.1"/>
    <property type="molecule type" value="Genomic_DNA"/>
</dbReference>
<reference evidence="1 4" key="2">
    <citation type="submission" date="2020-08" db="EMBL/GenBank/DDBJ databases">
        <title>Genomic Encyclopedia of Type Strains, Phase III (KMG-III): the genomes of soil and plant-associated and newly described type strains.</title>
        <authorList>
            <person name="Whitman W."/>
        </authorList>
    </citation>
    <scope>NUCLEOTIDE SEQUENCE [LARGE SCALE GENOMIC DNA]</scope>
    <source>
        <strain evidence="1 4">CECT 4113</strain>
    </source>
</reference>
<name>A0A3R8ZY34_9HYPH</name>
<comment type="caution">
    <text evidence="2">The sequence shown here is derived from an EMBL/GenBank/DDBJ whole genome shotgun (WGS) entry which is preliminary data.</text>
</comment>
<dbReference type="Pfam" id="PF18163">
    <property type="entry name" value="LD_cluster2"/>
    <property type="match status" value="1"/>
</dbReference>
<organism evidence="2 3">
    <name type="scientific">Rhizobium pisi</name>
    <dbReference type="NCBI Taxonomy" id="574561"/>
    <lineage>
        <taxon>Bacteria</taxon>
        <taxon>Pseudomonadati</taxon>
        <taxon>Pseudomonadota</taxon>
        <taxon>Alphaproteobacteria</taxon>
        <taxon>Hyphomicrobiales</taxon>
        <taxon>Rhizobiaceae</taxon>
        <taxon>Rhizobium/Agrobacterium group</taxon>
        <taxon>Rhizobium</taxon>
    </lineage>
</organism>
<protein>
    <submittedName>
        <fullName evidence="2">Uncharacterized protein</fullName>
    </submittedName>
</protein>
<evidence type="ECO:0000313" key="2">
    <source>
        <dbReference type="EMBL" id="RSB58649.1"/>
    </source>
</evidence>
<dbReference type="AlphaFoldDB" id="A0A3R8ZY34"/>
<gene>
    <name evidence="2" type="ORF">EFD55_33010</name>
    <name evidence="1" type="ORF">FHS26_006925</name>
</gene>
<dbReference type="Proteomes" id="UP000277279">
    <property type="component" value="Unassembled WGS sequence"/>
</dbReference>
<dbReference type="OrthoDB" id="8364978at2"/>
<reference evidence="2 3" key="1">
    <citation type="submission" date="2018-11" db="EMBL/GenBank/DDBJ databases">
        <authorList>
            <person name="Huo Y."/>
        </authorList>
    </citation>
    <scope>NUCLEOTIDE SEQUENCE [LARGE SCALE GENOMIC DNA]</scope>
    <source>
        <strain evidence="2 3">DSM 30132</strain>
    </source>
</reference>
<dbReference type="Proteomes" id="UP000518315">
    <property type="component" value="Unassembled WGS sequence"/>
</dbReference>